<dbReference type="SMART" id="SM00028">
    <property type="entry name" value="TPR"/>
    <property type="match status" value="4"/>
</dbReference>
<evidence type="ECO:0000256" key="3">
    <source>
        <dbReference type="ARBA" id="ARBA00022691"/>
    </source>
</evidence>
<keyword evidence="3" id="KW-0949">S-adenosyl-L-methionine</keyword>
<dbReference type="Gene3D" id="1.10.220.160">
    <property type="match status" value="1"/>
</dbReference>
<dbReference type="Pfam" id="PF01753">
    <property type="entry name" value="zf-MYND"/>
    <property type="match status" value="1"/>
</dbReference>
<evidence type="ECO:0000256" key="2">
    <source>
        <dbReference type="ARBA" id="ARBA00022679"/>
    </source>
</evidence>
<evidence type="ECO:0000256" key="8">
    <source>
        <dbReference type="ARBA" id="ARBA00093635"/>
    </source>
</evidence>
<keyword evidence="4" id="KW-0479">Metal-binding</keyword>
<comment type="function">
    <text evidence="7">Protein-lysine N-methyltransferase. Monomethylates PRMT5, modulating its transcriptional activity. May also act as a histone methyltransferase. Plays a critical role in cardiac development. Acts as a key epigenetic regulator of gene expression during cardiac development via its dual activities as a methyltransferase and negative regulator of HDAC1.</text>
</comment>
<dbReference type="GO" id="GO:0042051">
    <property type="term" value="P:compound eye photoreceptor development"/>
    <property type="evidence" value="ECO:0007669"/>
    <property type="project" value="TreeGrafter"/>
</dbReference>
<dbReference type="InterPro" id="IPR044421">
    <property type="entry name" value="SMYD4_SET"/>
</dbReference>
<keyword evidence="2" id="KW-0808">Transferase</keyword>
<evidence type="ECO:0000256" key="4">
    <source>
        <dbReference type="ARBA" id="ARBA00022723"/>
    </source>
</evidence>
<dbReference type="PROSITE" id="PS50280">
    <property type="entry name" value="SET"/>
    <property type="match status" value="1"/>
</dbReference>
<dbReference type="PANTHER" id="PTHR46165:SF7">
    <property type="entry name" value="SET AND MYND DOMAIN-CONTAINING PROTEIN 4"/>
    <property type="match status" value="1"/>
</dbReference>
<keyword evidence="5" id="KW-0863">Zinc-finger</keyword>
<dbReference type="RefSeq" id="XP_026278286.1">
    <property type="nucleotide sequence ID" value="XM_026422501.2"/>
</dbReference>
<protein>
    <recommendedName>
        <fullName evidence="8">Protein-lysine N-methyltransferase SMYD4</fullName>
    </recommendedName>
    <alternativeName>
        <fullName evidence="9">SET and MYND domain-containing protein 4</fullName>
    </alternativeName>
</protein>
<keyword evidence="6" id="KW-0862">Zinc</keyword>
<dbReference type="Gene3D" id="2.170.270.10">
    <property type="entry name" value="SET domain"/>
    <property type="match status" value="1"/>
</dbReference>
<dbReference type="PANTHER" id="PTHR46165">
    <property type="entry name" value="SET AND MYND DOMAIN-CONTAINING PROTEIN 4"/>
    <property type="match status" value="1"/>
</dbReference>
<dbReference type="GO" id="GO:0032259">
    <property type="term" value="P:methylation"/>
    <property type="evidence" value="ECO:0007669"/>
    <property type="project" value="UniProtKB-KW"/>
</dbReference>
<dbReference type="InterPro" id="IPR019734">
    <property type="entry name" value="TPR_rpt"/>
</dbReference>
<evidence type="ECO:0000256" key="9">
    <source>
        <dbReference type="ARBA" id="ARBA00093680"/>
    </source>
</evidence>
<gene>
    <name evidence="13" type="primary">LOC113206417</name>
    <name evidence="14" type="synonym">LOC127749378</name>
</gene>
<dbReference type="GO" id="GO:0005737">
    <property type="term" value="C:cytoplasm"/>
    <property type="evidence" value="ECO:0007669"/>
    <property type="project" value="TreeGrafter"/>
</dbReference>
<dbReference type="InterPro" id="IPR002893">
    <property type="entry name" value="Znf_MYND"/>
</dbReference>
<dbReference type="GO" id="GO:0005634">
    <property type="term" value="C:nucleus"/>
    <property type="evidence" value="ECO:0007669"/>
    <property type="project" value="TreeGrafter"/>
</dbReference>
<dbReference type="KEGG" id="foc:127749378"/>
<dbReference type="SUPFAM" id="SSF82199">
    <property type="entry name" value="SET domain"/>
    <property type="match status" value="1"/>
</dbReference>
<dbReference type="OrthoDB" id="1028014at2759"/>
<feature type="domain" description="SET" evidence="11">
    <location>
        <begin position="240"/>
        <end position="493"/>
    </location>
</feature>
<organism evidence="12 13">
    <name type="scientific">Frankliniella occidentalis</name>
    <name type="common">Western flower thrips</name>
    <name type="synonym">Euthrips occidentalis</name>
    <dbReference type="NCBI Taxonomy" id="133901"/>
    <lineage>
        <taxon>Eukaryota</taxon>
        <taxon>Metazoa</taxon>
        <taxon>Ecdysozoa</taxon>
        <taxon>Arthropoda</taxon>
        <taxon>Hexapoda</taxon>
        <taxon>Insecta</taxon>
        <taxon>Pterygota</taxon>
        <taxon>Neoptera</taxon>
        <taxon>Paraneoptera</taxon>
        <taxon>Thysanoptera</taxon>
        <taxon>Terebrantia</taxon>
        <taxon>Thripoidea</taxon>
        <taxon>Thripidae</taxon>
        <taxon>Frankliniella</taxon>
    </lineage>
</organism>
<dbReference type="Proteomes" id="UP000504606">
    <property type="component" value="Unplaced"/>
</dbReference>
<dbReference type="SUPFAM" id="SSF48452">
    <property type="entry name" value="TPR-like"/>
    <property type="match status" value="1"/>
</dbReference>
<dbReference type="CTD" id="36234"/>
<evidence type="ECO:0000259" key="11">
    <source>
        <dbReference type="PROSITE" id="PS50280"/>
    </source>
</evidence>
<evidence type="ECO:0000256" key="1">
    <source>
        <dbReference type="ARBA" id="ARBA00022603"/>
    </source>
</evidence>
<keyword evidence="12" id="KW-1185">Reference proteome</keyword>
<dbReference type="Gene3D" id="1.25.40.10">
    <property type="entry name" value="Tetratricopeptide repeat domain"/>
    <property type="match status" value="1"/>
</dbReference>
<sequence length="653" mass="72905">MPVAVDSERGFFRAAHRRLSEALSAQQVDEFAALGSDEQRFQWLWDQRLAHETPCSFTELGKDLEQAKQFKDDGNKAFQKEDYATAVRLYTKSILHMPVDSGDLSVVHANRSAALYHRGQYHLALQDIEQALELGYPKHLLYKVYDRQARCLLALKQHLSAKDTFQRTISALDDSPLTLERRRKWQMDVQIMVSMFTKFKDIRDEPLSPAQIGQPKAPPAPGRLLRGPHPRQRAHGRGLVSAALRFHEALDEEVGRHVTTDDDVKAGDLLLTERPAVAVLLQERALTHCFECFRRLRAPVACPRCSAVLFCSAACRTQAERTHHAVECSVLPLLWASGASITCLMALRAIAQLPKGAAPPASVMSLVTHTARRQTEDLLHRAHMAVFLARCLQAAGHAGEGDEVLRTGGRLLTLLQLLQFNVHEVSELELKVPPPRGYDSATSNFVGAALYPTLALFNHSCDPGVVRYFNGTTVVVHAARGLRAGQPVCENYGFCYSNRPRQERLDALQRQYWFRCCCQACEEDWPLLRDMENDTGVMRFRCDPGGASTARCSNVIIVPTDTTNFMVQCSACKQHTNILKGLKALQDTDSMLKIAQSLLSEGNLTDALDRFLKILSLLEDTLVPPFKDYTLCQDKIRMCMVALGEDVIVSGTS</sequence>
<dbReference type="InterPro" id="IPR011990">
    <property type="entry name" value="TPR-like_helical_dom_sf"/>
</dbReference>
<dbReference type="AlphaFoldDB" id="A0A6J1SI80"/>
<proteinExistence type="predicted"/>
<dbReference type="Gene3D" id="6.10.140.2220">
    <property type="match status" value="1"/>
</dbReference>
<dbReference type="GO" id="GO:0008757">
    <property type="term" value="F:S-adenosylmethionine-dependent methyltransferase activity"/>
    <property type="evidence" value="ECO:0007669"/>
    <property type="project" value="UniProtKB-ARBA"/>
</dbReference>
<name>A0A6J1SI80_FRAOC</name>
<dbReference type="GO" id="GO:0008276">
    <property type="term" value="F:protein methyltransferase activity"/>
    <property type="evidence" value="ECO:0007669"/>
    <property type="project" value="UniProtKB-ARBA"/>
</dbReference>
<dbReference type="GeneID" id="113206417"/>
<dbReference type="KEGG" id="foc:113206417"/>
<evidence type="ECO:0000256" key="7">
    <source>
        <dbReference type="ARBA" id="ARBA00093423"/>
    </source>
</evidence>
<evidence type="ECO:0000256" key="10">
    <source>
        <dbReference type="SAM" id="MobiDB-lite"/>
    </source>
</evidence>
<dbReference type="InterPro" id="IPR001214">
    <property type="entry name" value="SET_dom"/>
</dbReference>
<dbReference type="InterPro" id="IPR052097">
    <property type="entry name" value="SET-MYND_domain_protein"/>
</dbReference>
<dbReference type="GO" id="GO:0008270">
    <property type="term" value="F:zinc ion binding"/>
    <property type="evidence" value="ECO:0007669"/>
    <property type="project" value="UniProtKB-KW"/>
</dbReference>
<evidence type="ECO:0000256" key="5">
    <source>
        <dbReference type="ARBA" id="ARBA00022771"/>
    </source>
</evidence>
<dbReference type="GO" id="GO:0042826">
    <property type="term" value="F:histone deacetylase binding"/>
    <property type="evidence" value="ECO:0007669"/>
    <property type="project" value="TreeGrafter"/>
</dbReference>
<dbReference type="SUPFAM" id="SSF144232">
    <property type="entry name" value="HIT/MYND zinc finger-like"/>
    <property type="match status" value="1"/>
</dbReference>
<dbReference type="CDD" id="cd10536">
    <property type="entry name" value="SET_SMYD4"/>
    <property type="match status" value="1"/>
</dbReference>
<evidence type="ECO:0000313" key="12">
    <source>
        <dbReference type="Proteomes" id="UP000504606"/>
    </source>
</evidence>
<reference evidence="13 14" key="1">
    <citation type="submission" date="2025-04" db="UniProtKB">
        <authorList>
            <consortium name="RefSeq"/>
        </authorList>
    </citation>
    <scope>IDENTIFICATION</scope>
    <source>
        <tissue evidence="13 14">Whole organism</tissue>
    </source>
</reference>
<dbReference type="InterPro" id="IPR046341">
    <property type="entry name" value="SET_dom_sf"/>
</dbReference>
<evidence type="ECO:0000313" key="13">
    <source>
        <dbReference type="RefSeq" id="XP_026278286.1"/>
    </source>
</evidence>
<feature type="region of interest" description="Disordered" evidence="10">
    <location>
        <begin position="210"/>
        <end position="232"/>
    </location>
</feature>
<keyword evidence="1" id="KW-0489">Methyltransferase</keyword>
<dbReference type="RefSeq" id="XP_052123346.1">
    <property type="nucleotide sequence ID" value="XM_052267386.1"/>
</dbReference>
<dbReference type="GO" id="GO:0008170">
    <property type="term" value="F:N-methyltransferase activity"/>
    <property type="evidence" value="ECO:0007669"/>
    <property type="project" value="UniProtKB-ARBA"/>
</dbReference>
<accession>A0A6J1SI80</accession>
<evidence type="ECO:0000256" key="6">
    <source>
        <dbReference type="ARBA" id="ARBA00022833"/>
    </source>
</evidence>
<evidence type="ECO:0000313" key="14">
    <source>
        <dbReference type="RefSeq" id="XP_052123346.1"/>
    </source>
</evidence>